<evidence type="ECO:0000313" key="2">
    <source>
        <dbReference type="Proteomes" id="UP000801864"/>
    </source>
</evidence>
<gene>
    <name evidence="1" type="ORF">CFAM422_006404</name>
</gene>
<proteinExistence type="predicted"/>
<name>A0A9P5CDE4_9HYPO</name>
<dbReference type="Proteomes" id="UP000801864">
    <property type="component" value="Unassembled WGS sequence"/>
</dbReference>
<comment type="caution">
    <text evidence="1">The sequence shown here is derived from an EMBL/GenBank/DDBJ whole genome shotgun (WGS) entry which is preliminary data.</text>
</comment>
<reference evidence="1 2" key="1">
    <citation type="submission" date="2018-06" db="EMBL/GenBank/DDBJ databases">
        <title>Genome analysis of cellulolytic fungus Trichoderma lentiforme CFAM-422.</title>
        <authorList>
            <person name="Steindorff A.S."/>
            <person name="Formighieri E.F."/>
            <person name="Midorikawa G.E.O."/>
            <person name="Tamietti M.S."/>
            <person name="Ramos E.Z."/>
            <person name="Silva A.S."/>
            <person name="Bon E.P.S."/>
            <person name="Mendes T.D."/>
            <person name="Damaso M.C.T."/>
            <person name="Favaro L.C.L."/>
        </authorList>
    </citation>
    <scope>NUCLEOTIDE SEQUENCE [LARGE SCALE GENOMIC DNA]</scope>
    <source>
        <strain evidence="1 2">CFAM-422</strain>
    </source>
</reference>
<protein>
    <submittedName>
        <fullName evidence="1">Uncharacterized protein</fullName>
    </submittedName>
</protein>
<keyword evidence="2" id="KW-1185">Reference proteome</keyword>
<accession>A0A9P5CDE4</accession>
<dbReference type="EMBL" id="QLNT01000010">
    <property type="protein sequence ID" value="KAF3071414.1"/>
    <property type="molecule type" value="Genomic_DNA"/>
</dbReference>
<dbReference type="AlphaFoldDB" id="A0A9P5CDE4"/>
<evidence type="ECO:0000313" key="1">
    <source>
        <dbReference type="EMBL" id="KAF3071414.1"/>
    </source>
</evidence>
<sequence>MEGMPAGETQLSRDKECSVYFCQWRPFSGCRAAGEQPQGRPQGRGSGPALEFGSKQVRIIPWLGGEVELFGGTVRVYSDSAV</sequence>
<organism evidence="1 2">
    <name type="scientific">Trichoderma lentiforme</name>
    <dbReference type="NCBI Taxonomy" id="1567552"/>
    <lineage>
        <taxon>Eukaryota</taxon>
        <taxon>Fungi</taxon>
        <taxon>Dikarya</taxon>
        <taxon>Ascomycota</taxon>
        <taxon>Pezizomycotina</taxon>
        <taxon>Sordariomycetes</taxon>
        <taxon>Hypocreomycetidae</taxon>
        <taxon>Hypocreales</taxon>
        <taxon>Hypocreaceae</taxon>
        <taxon>Trichoderma</taxon>
    </lineage>
</organism>